<gene>
    <name evidence="9" type="ORF">BBK14_13095</name>
</gene>
<reference evidence="10" key="1">
    <citation type="submission" date="2016-07" db="EMBL/GenBank/DDBJ databases">
        <title>Frankia sp. NRRL B-16219 Genome sequencing.</title>
        <authorList>
            <person name="Ghodhbane-Gtari F."/>
            <person name="Swanson E."/>
            <person name="Gueddou A."/>
            <person name="Louati M."/>
            <person name="Nouioui I."/>
            <person name="Hezbri K."/>
            <person name="Abebe-Akele F."/>
            <person name="Simpson S."/>
            <person name="Morris K."/>
            <person name="Thomas K."/>
            <person name="Gtari M."/>
            <person name="Tisa L.S."/>
        </authorList>
    </citation>
    <scope>NUCLEOTIDE SEQUENCE [LARGE SCALE GENOMIC DNA]</scope>
    <source>
        <strain evidence="10">NRRL B-16219</strain>
    </source>
</reference>
<dbReference type="EMBL" id="MAXA01000080">
    <property type="protein sequence ID" value="OHV40137.1"/>
    <property type="molecule type" value="Genomic_DNA"/>
</dbReference>
<evidence type="ECO:0000313" key="10">
    <source>
        <dbReference type="Proteomes" id="UP000179769"/>
    </source>
</evidence>
<dbReference type="OrthoDB" id="9816160at2"/>
<dbReference type="GO" id="GO:0016757">
    <property type="term" value="F:glycosyltransferase activity"/>
    <property type="evidence" value="ECO:0007669"/>
    <property type="project" value="UniProtKB-ARBA"/>
</dbReference>
<dbReference type="InterPro" id="IPR012341">
    <property type="entry name" value="6hp_glycosidase-like_sf"/>
</dbReference>
<evidence type="ECO:0000259" key="8">
    <source>
        <dbReference type="Pfam" id="PF03636"/>
    </source>
</evidence>
<dbReference type="Gene3D" id="2.70.98.40">
    <property type="entry name" value="Glycoside hydrolase, family 65, N-terminal domain"/>
    <property type="match status" value="1"/>
</dbReference>
<evidence type="ECO:0000256" key="4">
    <source>
        <dbReference type="PIRSR" id="PIRSR036289-51"/>
    </source>
</evidence>
<comment type="caution">
    <text evidence="9">The sequence shown here is derived from an EMBL/GenBank/DDBJ whole genome shotgun (WGS) entry which is preliminary data.</text>
</comment>
<evidence type="ECO:0000259" key="7">
    <source>
        <dbReference type="Pfam" id="PF03633"/>
    </source>
</evidence>
<dbReference type="PIRSF" id="PIRSF036289">
    <property type="entry name" value="Glycosyl_hydrolase_malt_phosph"/>
    <property type="match status" value="1"/>
</dbReference>
<feature type="binding site" evidence="4">
    <location>
        <begin position="361"/>
        <end position="362"/>
    </location>
    <ligand>
        <name>substrate</name>
    </ligand>
</feature>
<evidence type="ECO:0000256" key="2">
    <source>
        <dbReference type="ARBA" id="ARBA00023295"/>
    </source>
</evidence>
<evidence type="ECO:0000256" key="3">
    <source>
        <dbReference type="PIRSR" id="PIRSR036289-50"/>
    </source>
</evidence>
<dbReference type="RefSeq" id="WP_071060868.1">
    <property type="nucleotide sequence ID" value="NZ_MAXA01000080.1"/>
</dbReference>
<organism evidence="9 10">
    <name type="scientific">Parafrankia soli</name>
    <dbReference type="NCBI Taxonomy" id="2599596"/>
    <lineage>
        <taxon>Bacteria</taxon>
        <taxon>Bacillati</taxon>
        <taxon>Actinomycetota</taxon>
        <taxon>Actinomycetes</taxon>
        <taxon>Frankiales</taxon>
        <taxon>Frankiaceae</taxon>
        <taxon>Parafrankia</taxon>
    </lineage>
</organism>
<dbReference type="Pfam" id="PF03633">
    <property type="entry name" value="Glyco_hydro_65C"/>
    <property type="match status" value="1"/>
</dbReference>
<dbReference type="InterPro" id="IPR005196">
    <property type="entry name" value="Glyco_hydro_65_N"/>
</dbReference>
<evidence type="ECO:0000313" key="9">
    <source>
        <dbReference type="EMBL" id="OHV40137.1"/>
    </source>
</evidence>
<feature type="domain" description="Glycoside hydrolase family 65 N-terminal" evidence="8">
    <location>
        <begin position="15"/>
        <end position="271"/>
    </location>
</feature>
<feature type="domain" description="Glycoside hydrolase family 65 C-terminal" evidence="7">
    <location>
        <begin position="689"/>
        <end position="750"/>
    </location>
</feature>
<dbReference type="InterPro" id="IPR011013">
    <property type="entry name" value="Gal_mutarotase_sf_dom"/>
</dbReference>
<protein>
    <submittedName>
        <fullName evidence="9">Glycosyl hydrolase</fullName>
    </submittedName>
</protein>
<dbReference type="Proteomes" id="UP000179769">
    <property type="component" value="Unassembled WGS sequence"/>
</dbReference>
<dbReference type="AlphaFoldDB" id="A0A1S1R2I6"/>
<dbReference type="InterPro" id="IPR005194">
    <property type="entry name" value="Glyco_hydro_65_C"/>
</dbReference>
<feature type="compositionally biased region" description="Basic and acidic residues" evidence="5">
    <location>
        <begin position="791"/>
        <end position="800"/>
    </location>
</feature>
<dbReference type="Gene3D" id="2.60.420.10">
    <property type="entry name" value="Maltose phosphorylase, domain 3"/>
    <property type="match status" value="1"/>
</dbReference>
<dbReference type="GO" id="GO:0030246">
    <property type="term" value="F:carbohydrate binding"/>
    <property type="evidence" value="ECO:0007669"/>
    <property type="project" value="InterPro"/>
</dbReference>
<dbReference type="PANTHER" id="PTHR11051:SF13">
    <property type="entry name" value="GLYCOSYL TRANSFERASE"/>
    <property type="match status" value="1"/>
</dbReference>
<dbReference type="InterPro" id="IPR037018">
    <property type="entry name" value="GH65_N"/>
</dbReference>
<sequence length="800" mass="89041">MIGRPSYPIESWSLTEHGLDIDDLARSESLFSLSNGHVGMRGNLDEGDPHGLPGTYLNSVHELRPLPYAEAGYGYPESGQTVINVTNGKIVRLLVDDEPFDVRYGDLLAHTRTIDFREGVLRREADWVSPAGQRVRIRTQRLISFSQRSAAAIHYEIEPVGDTARVVIQSELVANEQLPGRRGDPRAAAVLESPLISERHRARETMVELVHRTRHSDIRVAAAMDHIFDGPRSLGVTSESEPNTGWVTATAVLKPGETLRMVKFLAYGWSEQRSLPALRDQATAALVAARQTGWDGLVAEQREYLADFWRRSDVEVDGDAEVQQAVRFALFHVLQAGARAERRAIPAKGLTGPGYDGHAFWDTESYVLPVLTYTAPAAAADALRWRHSILPLARERAQLLNLDGAAYPWRTIHGEECSGYWPAGTAAYHVNADIADAVLRYLWATEDEQFELEVGLEILIETARLWRSLGHHDLSGRFRIDGVTGPDEYSALADNNVYTNLMAQRNLVGAADAVRRHPEHARAFGVDAETAASWRDAAEDMFIPFDKRLGVHPQSEGFTEHQVWDFEQTRPEQYPLLLHFTYFDLYRKQVVKQADLVLAMQRRGDAFTAEQKARNFAYYEALTVRDSSLSACCQAVMAAECGHMSLAHDYLREAAFMDLKDIEHNTGDGLHMASLAGSWIALVEGFGGLRDTGELLSFSPRLPEGLSRLAFGLRVRSRQLRVEVVDSSATYTVLEGEAITILHHGEKVRVSPDQPCKLDVPPVPAQERPRQPAGREPLRFLHQGNGTEVTRAADVHPVDG</sequence>
<name>A0A1S1R2I6_9ACTN</name>
<keyword evidence="10" id="KW-1185">Reference proteome</keyword>
<dbReference type="FunFam" id="1.50.10.10:FF:000029">
    <property type="entry name" value="Family 65 glycosyl hydrolase"/>
    <property type="match status" value="1"/>
</dbReference>
<dbReference type="InterPro" id="IPR008928">
    <property type="entry name" value="6-hairpin_glycosidase_sf"/>
</dbReference>
<feature type="active site" description="Proton donor" evidence="3">
    <location>
        <position position="488"/>
    </location>
</feature>
<dbReference type="GO" id="GO:0005975">
    <property type="term" value="P:carbohydrate metabolic process"/>
    <property type="evidence" value="ECO:0007669"/>
    <property type="project" value="InterPro"/>
</dbReference>
<dbReference type="GO" id="GO:0004553">
    <property type="term" value="F:hydrolase activity, hydrolyzing O-glycosyl compounds"/>
    <property type="evidence" value="ECO:0007669"/>
    <property type="project" value="TreeGrafter"/>
</dbReference>
<feature type="domain" description="Glycoside hydrolase family 65 central catalytic" evidence="6">
    <location>
        <begin position="327"/>
        <end position="679"/>
    </location>
</feature>
<dbReference type="SUPFAM" id="SSF48208">
    <property type="entry name" value="Six-hairpin glycosidases"/>
    <property type="match status" value="1"/>
</dbReference>
<dbReference type="Pfam" id="PF03632">
    <property type="entry name" value="Glyco_hydro_65m"/>
    <property type="match status" value="1"/>
</dbReference>
<dbReference type="SUPFAM" id="SSF74650">
    <property type="entry name" value="Galactose mutarotase-like"/>
    <property type="match status" value="1"/>
</dbReference>
<evidence type="ECO:0000259" key="6">
    <source>
        <dbReference type="Pfam" id="PF03632"/>
    </source>
</evidence>
<dbReference type="InterPro" id="IPR005195">
    <property type="entry name" value="Glyco_hydro_65_M"/>
</dbReference>
<evidence type="ECO:0000256" key="5">
    <source>
        <dbReference type="SAM" id="MobiDB-lite"/>
    </source>
</evidence>
<keyword evidence="9" id="KW-0378">Hydrolase</keyword>
<comment type="similarity">
    <text evidence="1">Belongs to the glycosyl hydrolase 65 family.</text>
</comment>
<proteinExistence type="inferred from homology"/>
<dbReference type="Gene3D" id="1.50.10.10">
    <property type="match status" value="1"/>
</dbReference>
<dbReference type="Pfam" id="PF03636">
    <property type="entry name" value="Glyco_hydro_65N"/>
    <property type="match status" value="1"/>
</dbReference>
<keyword evidence="2" id="KW-0326">Glycosidase</keyword>
<accession>A0A1S1R2I6</accession>
<feature type="binding site" evidence="4">
    <location>
        <begin position="592"/>
        <end position="593"/>
    </location>
    <ligand>
        <name>substrate</name>
    </ligand>
</feature>
<dbReference type="PANTHER" id="PTHR11051">
    <property type="entry name" value="GLYCOSYL HYDROLASE-RELATED"/>
    <property type="match status" value="1"/>
</dbReference>
<dbReference type="InterPro" id="IPR017045">
    <property type="entry name" value="Malt_Pase/Glycosyl_Hdrlase"/>
</dbReference>
<evidence type="ECO:0000256" key="1">
    <source>
        <dbReference type="ARBA" id="ARBA00006768"/>
    </source>
</evidence>
<feature type="region of interest" description="Disordered" evidence="5">
    <location>
        <begin position="761"/>
        <end position="800"/>
    </location>
</feature>